<keyword evidence="3" id="KW-1185">Reference proteome</keyword>
<reference evidence="2 3" key="1">
    <citation type="submission" date="2022-01" db="EMBL/GenBank/DDBJ databases">
        <title>A chromosomal length assembly of Cordylochernes scorpioides.</title>
        <authorList>
            <person name="Zeh D."/>
            <person name="Zeh J."/>
        </authorList>
    </citation>
    <scope>NUCLEOTIDE SEQUENCE [LARGE SCALE GENOMIC DNA]</scope>
    <source>
        <strain evidence="2">IN4F17</strain>
        <tissue evidence="2">Whole Body</tissue>
    </source>
</reference>
<feature type="transmembrane region" description="Helical" evidence="1">
    <location>
        <begin position="39"/>
        <end position="60"/>
    </location>
</feature>
<feature type="transmembrane region" description="Helical" evidence="1">
    <location>
        <begin position="91"/>
        <end position="112"/>
    </location>
</feature>
<keyword evidence="1" id="KW-1133">Transmembrane helix</keyword>
<gene>
    <name evidence="2" type="ORF">LAZ67_3002886</name>
</gene>
<dbReference type="Proteomes" id="UP001235939">
    <property type="component" value="Chromosome 03"/>
</dbReference>
<protein>
    <submittedName>
        <fullName evidence="2">Uncharacterized protein</fullName>
    </submittedName>
</protein>
<proteinExistence type="predicted"/>
<accession>A0ABY6K877</accession>
<keyword evidence="1" id="KW-0812">Transmembrane</keyword>
<feature type="transmembrane region" description="Helical" evidence="1">
    <location>
        <begin position="119"/>
        <end position="139"/>
    </location>
</feature>
<evidence type="ECO:0000313" key="3">
    <source>
        <dbReference type="Proteomes" id="UP001235939"/>
    </source>
</evidence>
<keyword evidence="1" id="KW-0472">Membrane</keyword>
<evidence type="ECO:0000313" key="2">
    <source>
        <dbReference type="EMBL" id="UYV65037.1"/>
    </source>
</evidence>
<dbReference type="EMBL" id="CP092865">
    <property type="protein sequence ID" value="UYV65037.1"/>
    <property type="molecule type" value="Genomic_DNA"/>
</dbReference>
<name>A0ABY6K877_9ARAC</name>
<evidence type="ECO:0000256" key="1">
    <source>
        <dbReference type="SAM" id="Phobius"/>
    </source>
</evidence>
<organism evidence="2 3">
    <name type="scientific">Cordylochernes scorpioides</name>
    <dbReference type="NCBI Taxonomy" id="51811"/>
    <lineage>
        <taxon>Eukaryota</taxon>
        <taxon>Metazoa</taxon>
        <taxon>Ecdysozoa</taxon>
        <taxon>Arthropoda</taxon>
        <taxon>Chelicerata</taxon>
        <taxon>Arachnida</taxon>
        <taxon>Pseudoscorpiones</taxon>
        <taxon>Cheliferoidea</taxon>
        <taxon>Chernetidae</taxon>
        <taxon>Cordylochernes</taxon>
    </lineage>
</organism>
<feature type="transmembrane region" description="Helical" evidence="1">
    <location>
        <begin position="67"/>
        <end position="85"/>
    </location>
</feature>
<sequence length="229" mass="27233">MGLLFKYRLKDSPLRPRQEASSNTGRIVVVLDSLFNKRILYSITLGFSFRILYSVALRLIFRILYSVALRLIFRILYSVALRLIFRIPYSVALISCFLTFRFFYLISFISVFRIHFIRFCLRFICFVFSLSFLHTYIAINCSFRILHFIAFNCRFCFLPFTAFNCRFCFLPFTAFNCRIIKNYNQRTTIKGSILMSDWQEFFRNLVFSPPIMNVNLNSTSDNFDLDLES</sequence>